<accession>A0A6N8J1T2</accession>
<dbReference type="SUPFAM" id="SSF47188">
    <property type="entry name" value="Hemerythrin-like"/>
    <property type="match status" value="1"/>
</dbReference>
<reference evidence="5 6" key="1">
    <citation type="submission" date="2019-12" db="EMBL/GenBank/DDBJ databases">
        <authorList>
            <person name="Huq M.A."/>
        </authorList>
    </citation>
    <scope>NUCLEOTIDE SEQUENCE [LARGE SCALE GENOMIC DNA]</scope>
    <source>
        <strain evidence="5 6">MAH-25</strain>
    </source>
</reference>
<dbReference type="CDD" id="cd12107">
    <property type="entry name" value="Hemerythrin"/>
    <property type="match status" value="1"/>
</dbReference>
<dbReference type="Gene3D" id="1.20.120.50">
    <property type="entry name" value="Hemerythrin-like"/>
    <property type="match status" value="1"/>
</dbReference>
<comment type="caution">
    <text evidence="5">The sequence shown here is derived from an EMBL/GenBank/DDBJ whole genome shotgun (WGS) entry which is preliminary data.</text>
</comment>
<gene>
    <name evidence="5" type="ORF">GON04_22550</name>
</gene>
<name>A0A6N8J1T2_9BURK</name>
<dbReference type="InterPro" id="IPR035938">
    <property type="entry name" value="Hemerythrin-like_sf"/>
</dbReference>
<proteinExistence type="inferred from homology"/>
<dbReference type="EMBL" id="WSEL01000009">
    <property type="protein sequence ID" value="MVQ32253.1"/>
    <property type="molecule type" value="Genomic_DNA"/>
</dbReference>
<keyword evidence="3" id="KW-0408">Iron</keyword>
<evidence type="ECO:0000256" key="2">
    <source>
        <dbReference type="ARBA" id="ARBA00022723"/>
    </source>
</evidence>
<feature type="domain" description="Hemerythrin-like" evidence="4">
    <location>
        <begin position="1"/>
        <end position="104"/>
    </location>
</feature>
<evidence type="ECO:0000313" key="5">
    <source>
        <dbReference type="EMBL" id="MVQ32253.1"/>
    </source>
</evidence>
<sequence length="127" mass="14078">MDAVHAEFDELVGRALACPDDALLPCLERLREHLLAHFGQEDDWMRKTAFPAADCHIDEHGKVLASADQVLALVARGDVAIGRSFAAELEHWFPGHADYLDSALAAWMCKRQFGGKPVVLHRRPSHA</sequence>
<evidence type="ECO:0000256" key="1">
    <source>
        <dbReference type="ARBA" id="ARBA00010587"/>
    </source>
</evidence>
<keyword evidence="6" id="KW-1185">Reference proteome</keyword>
<evidence type="ECO:0000259" key="4">
    <source>
        <dbReference type="Pfam" id="PF01814"/>
    </source>
</evidence>
<comment type="similarity">
    <text evidence="1">Belongs to the hemerythrin family.</text>
</comment>
<dbReference type="InterPro" id="IPR012827">
    <property type="entry name" value="Hemerythrin_metal-bd"/>
</dbReference>
<protein>
    <submittedName>
        <fullName evidence="5">Hemerythrin</fullName>
    </submittedName>
</protein>
<dbReference type="Pfam" id="PF01814">
    <property type="entry name" value="Hemerythrin"/>
    <property type="match status" value="1"/>
</dbReference>
<dbReference type="Proteomes" id="UP000469385">
    <property type="component" value="Unassembled WGS sequence"/>
</dbReference>
<organism evidence="5 6">
    <name type="scientific">Ramlibacter pinisoli</name>
    <dbReference type="NCBI Taxonomy" id="2682844"/>
    <lineage>
        <taxon>Bacteria</taxon>
        <taxon>Pseudomonadati</taxon>
        <taxon>Pseudomonadota</taxon>
        <taxon>Betaproteobacteria</taxon>
        <taxon>Burkholderiales</taxon>
        <taxon>Comamonadaceae</taxon>
        <taxon>Ramlibacter</taxon>
    </lineage>
</organism>
<dbReference type="InterPro" id="IPR012312">
    <property type="entry name" value="Hemerythrin-like"/>
</dbReference>
<evidence type="ECO:0000313" key="6">
    <source>
        <dbReference type="Proteomes" id="UP000469385"/>
    </source>
</evidence>
<dbReference type="AlphaFoldDB" id="A0A6N8J1T2"/>
<dbReference type="GO" id="GO:0046872">
    <property type="term" value="F:metal ion binding"/>
    <property type="evidence" value="ECO:0007669"/>
    <property type="project" value="UniProtKB-KW"/>
</dbReference>
<evidence type="ECO:0000256" key="3">
    <source>
        <dbReference type="ARBA" id="ARBA00023004"/>
    </source>
</evidence>
<keyword evidence="2" id="KW-0479">Metal-binding</keyword>